<feature type="transmembrane region" description="Helical" evidence="1">
    <location>
        <begin position="53"/>
        <end position="74"/>
    </location>
</feature>
<evidence type="ECO:0000256" key="1">
    <source>
        <dbReference type="SAM" id="Phobius"/>
    </source>
</evidence>
<reference evidence="2" key="1">
    <citation type="submission" date="2018-05" db="EMBL/GenBank/DDBJ databases">
        <authorList>
            <person name="Lanie J.A."/>
            <person name="Ng W.-L."/>
            <person name="Kazmierczak K.M."/>
            <person name="Andrzejewski T.M."/>
            <person name="Davidsen T.M."/>
            <person name="Wayne K.J."/>
            <person name="Tettelin H."/>
            <person name="Glass J.I."/>
            <person name="Rusch D."/>
            <person name="Podicherti R."/>
            <person name="Tsui H.-C.T."/>
            <person name="Winkler M.E."/>
        </authorList>
    </citation>
    <scope>NUCLEOTIDE SEQUENCE</scope>
</reference>
<dbReference type="EMBL" id="UINC01079455">
    <property type="protein sequence ID" value="SVC21476.1"/>
    <property type="molecule type" value="Genomic_DNA"/>
</dbReference>
<gene>
    <name evidence="2" type="ORF">METZ01_LOCUS274330</name>
</gene>
<name>A0A382KBV4_9ZZZZ</name>
<proteinExistence type="predicted"/>
<keyword evidence="1" id="KW-1133">Transmembrane helix</keyword>
<accession>A0A382KBV4</accession>
<feature type="non-terminal residue" evidence="2">
    <location>
        <position position="1"/>
    </location>
</feature>
<feature type="transmembrane region" description="Helical" evidence="1">
    <location>
        <begin position="16"/>
        <end position="41"/>
    </location>
</feature>
<keyword evidence="1" id="KW-0472">Membrane</keyword>
<evidence type="ECO:0000313" key="2">
    <source>
        <dbReference type="EMBL" id="SVC21476.1"/>
    </source>
</evidence>
<protein>
    <submittedName>
        <fullName evidence="2">Uncharacterized protein</fullName>
    </submittedName>
</protein>
<keyword evidence="1" id="KW-0812">Transmembrane</keyword>
<organism evidence="2">
    <name type="scientific">marine metagenome</name>
    <dbReference type="NCBI Taxonomy" id="408172"/>
    <lineage>
        <taxon>unclassified sequences</taxon>
        <taxon>metagenomes</taxon>
        <taxon>ecological metagenomes</taxon>
    </lineage>
</organism>
<dbReference type="AlphaFoldDB" id="A0A382KBV4"/>
<sequence>VVCLTVMIMMMHVRPIYMQTTVLIVIVMVILIQSLLPIYVLIMQDHILHLKMIAGWMLMILNTVCQIHLIHTIWMKMEMI</sequence>